<dbReference type="InterPro" id="IPR029032">
    <property type="entry name" value="AhpD-like"/>
</dbReference>
<dbReference type="KEGG" id="rue:DT065_09145"/>
<dbReference type="PANTHER" id="PTHR33930:SF2">
    <property type="entry name" value="BLR3452 PROTEIN"/>
    <property type="match status" value="1"/>
</dbReference>
<dbReference type="RefSeq" id="WP_114372711.1">
    <property type="nucleotide sequence ID" value="NZ_CP031092.1"/>
</dbReference>
<protein>
    <submittedName>
        <fullName evidence="2">Carboxymuconolactone decarboxylase family protein</fullName>
    </submittedName>
</protein>
<name>A0A345BYY7_9BACI</name>
<gene>
    <name evidence="2" type="ORF">DT065_09145</name>
</gene>
<dbReference type="AlphaFoldDB" id="A0A345BYY7"/>
<organism evidence="2 3">
    <name type="scientific">Salicibibacter kimchii</name>
    <dbReference type="NCBI Taxonomy" id="2099786"/>
    <lineage>
        <taxon>Bacteria</taxon>
        <taxon>Bacillati</taxon>
        <taxon>Bacillota</taxon>
        <taxon>Bacilli</taxon>
        <taxon>Bacillales</taxon>
        <taxon>Bacillaceae</taxon>
        <taxon>Salicibibacter</taxon>
    </lineage>
</organism>
<dbReference type="Gene3D" id="1.20.1290.10">
    <property type="entry name" value="AhpD-like"/>
    <property type="match status" value="1"/>
</dbReference>
<dbReference type="InterPro" id="IPR003779">
    <property type="entry name" value="CMD-like"/>
</dbReference>
<dbReference type="PANTHER" id="PTHR33930">
    <property type="entry name" value="ALKYL HYDROPEROXIDE REDUCTASE AHPD"/>
    <property type="match status" value="1"/>
</dbReference>
<dbReference type="Pfam" id="PF02627">
    <property type="entry name" value="CMD"/>
    <property type="match status" value="1"/>
</dbReference>
<dbReference type="OrthoDB" id="1683318at2"/>
<evidence type="ECO:0000313" key="2">
    <source>
        <dbReference type="EMBL" id="AXF56168.1"/>
    </source>
</evidence>
<keyword evidence="3" id="KW-1185">Reference proteome</keyword>
<feature type="domain" description="Carboxymuconolactone decarboxylase-like" evidence="1">
    <location>
        <begin position="27"/>
        <end position="109"/>
    </location>
</feature>
<accession>A0A345BYY7</accession>
<reference evidence="2 3" key="1">
    <citation type="journal article" date="2018" name="J. Microbiol.">
        <title>Salicibibacter kimchii gen. nov., sp. nov., a moderately halophilic and alkalitolerant bacterium in the family Bacillaceae, isolated from kimchi.</title>
        <authorList>
            <person name="Jang J.Y."/>
            <person name="Oh Y.J."/>
            <person name="Lim S.K."/>
            <person name="Park H.K."/>
            <person name="Lee C."/>
            <person name="Kim J.Y."/>
            <person name="Lee M.A."/>
            <person name="Choi H.J."/>
        </authorList>
    </citation>
    <scope>NUCLEOTIDE SEQUENCE [LARGE SCALE GENOMIC DNA]</scope>
    <source>
        <strain evidence="2 3">NKC1-1</strain>
    </source>
</reference>
<dbReference type="EMBL" id="CP031092">
    <property type="protein sequence ID" value="AXF56168.1"/>
    <property type="molecule type" value="Genomic_DNA"/>
</dbReference>
<proteinExistence type="predicted"/>
<dbReference type="GO" id="GO:0051920">
    <property type="term" value="F:peroxiredoxin activity"/>
    <property type="evidence" value="ECO:0007669"/>
    <property type="project" value="InterPro"/>
</dbReference>
<sequence length="119" mass="13019">MAQGDTFIEEALQEYKDGMNYLSGQLPKLTKKYNAFVEACFSEGEIKAKNKYLIALAISVCMNEEYSIINHTKNCIDEDCSEEEIMEAVGVAVSFGGDVALGQAVTVVRDAIETFDTGS</sequence>
<evidence type="ECO:0000259" key="1">
    <source>
        <dbReference type="Pfam" id="PF02627"/>
    </source>
</evidence>
<evidence type="ECO:0000313" key="3">
    <source>
        <dbReference type="Proteomes" id="UP000252100"/>
    </source>
</evidence>
<dbReference type="SUPFAM" id="SSF69118">
    <property type="entry name" value="AhpD-like"/>
    <property type="match status" value="1"/>
</dbReference>
<dbReference type="Proteomes" id="UP000252100">
    <property type="component" value="Chromosome"/>
</dbReference>